<organism evidence="1 2">
    <name type="scientific">Aureimonas populi</name>
    <dbReference type="NCBI Taxonomy" id="1701758"/>
    <lineage>
        <taxon>Bacteria</taxon>
        <taxon>Pseudomonadati</taxon>
        <taxon>Pseudomonadota</taxon>
        <taxon>Alphaproteobacteria</taxon>
        <taxon>Hyphomicrobiales</taxon>
        <taxon>Aurantimonadaceae</taxon>
        <taxon>Aureimonas</taxon>
    </lineage>
</organism>
<dbReference type="RefSeq" id="WP_209735684.1">
    <property type="nucleotide sequence ID" value="NZ_CP072611.1"/>
</dbReference>
<dbReference type="Proteomes" id="UP001597371">
    <property type="component" value="Unassembled WGS sequence"/>
</dbReference>
<accession>A0ABW5CHX2</accession>
<keyword evidence="2" id="KW-1185">Reference proteome</keyword>
<evidence type="ECO:0000313" key="2">
    <source>
        <dbReference type="Proteomes" id="UP001597371"/>
    </source>
</evidence>
<comment type="caution">
    <text evidence="1">The sequence shown here is derived from an EMBL/GenBank/DDBJ whole genome shotgun (WGS) entry which is preliminary data.</text>
</comment>
<evidence type="ECO:0000313" key="1">
    <source>
        <dbReference type="EMBL" id="MFD2236373.1"/>
    </source>
</evidence>
<dbReference type="EMBL" id="JBHUIJ010000002">
    <property type="protein sequence ID" value="MFD2236373.1"/>
    <property type="molecule type" value="Genomic_DNA"/>
</dbReference>
<name>A0ABW5CHX2_9HYPH</name>
<sequence>MISYLTDAILVLALAATAWRTGVLYRELRLLRSENSEFRRTLEASEASINRAAHAVVMLKSEGVRTIGGLEERIAQARAEGERLDYAIRVADLRFALAEEAEACARRAELAA</sequence>
<protein>
    <submittedName>
        <fullName evidence="1">Uncharacterized protein</fullName>
    </submittedName>
</protein>
<proteinExistence type="predicted"/>
<reference evidence="2" key="1">
    <citation type="journal article" date="2019" name="Int. J. Syst. Evol. Microbiol.">
        <title>The Global Catalogue of Microorganisms (GCM) 10K type strain sequencing project: providing services to taxonomists for standard genome sequencing and annotation.</title>
        <authorList>
            <consortium name="The Broad Institute Genomics Platform"/>
            <consortium name="The Broad Institute Genome Sequencing Center for Infectious Disease"/>
            <person name="Wu L."/>
            <person name="Ma J."/>
        </authorList>
    </citation>
    <scope>NUCLEOTIDE SEQUENCE [LARGE SCALE GENOMIC DNA]</scope>
    <source>
        <strain evidence="2">ZS-35-S2</strain>
    </source>
</reference>
<gene>
    <name evidence="1" type="ORF">ACFSKQ_02705</name>
</gene>